<feature type="site" description="Transition state stabilizer" evidence="12">
    <location>
        <position position="295"/>
    </location>
</feature>
<organism evidence="17 18">
    <name type="scientific">Stentor coeruleus</name>
    <dbReference type="NCBI Taxonomy" id="5963"/>
    <lineage>
        <taxon>Eukaryota</taxon>
        <taxon>Sar</taxon>
        <taxon>Alveolata</taxon>
        <taxon>Ciliophora</taxon>
        <taxon>Postciliodesmatophora</taxon>
        <taxon>Heterotrichea</taxon>
        <taxon>Heterotrichida</taxon>
        <taxon>Stentoridae</taxon>
        <taxon>Stentor</taxon>
    </lineage>
</organism>
<reference evidence="17 18" key="1">
    <citation type="submission" date="2016-11" db="EMBL/GenBank/DDBJ databases">
        <title>The macronuclear genome of Stentor coeruleus: a giant cell with tiny introns.</title>
        <authorList>
            <person name="Slabodnick M."/>
            <person name="Ruby J.G."/>
            <person name="Reiff S.B."/>
            <person name="Swart E.C."/>
            <person name="Gosai S."/>
            <person name="Prabakaran S."/>
            <person name="Witkowska E."/>
            <person name="Larue G.E."/>
            <person name="Fisher S."/>
            <person name="Freeman R.M."/>
            <person name="Gunawardena J."/>
            <person name="Chu W."/>
            <person name="Stover N.A."/>
            <person name="Gregory B.D."/>
            <person name="Nowacki M."/>
            <person name="Derisi J."/>
            <person name="Roy S.W."/>
            <person name="Marshall W.F."/>
            <person name="Sood P."/>
        </authorList>
    </citation>
    <scope>NUCLEOTIDE SEQUENCE [LARGE SCALE GENOMIC DNA]</scope>
    <source>
        <strain evidence="17">WM001</strain>
    </source>
</reference>
<feature type="domain" description="Glycosyl hydrolase family 13 catalytic" evidence="16">
    <location>
        <begin position="26"/>
        <end position="367"/>
    </location>
</feature>
<feature type="disulfide bond" evidence="13">
    <location>
        <begin position="154"/>
        <end position="167"/>
    </location>
</feature>
<feature type="signal peptide" evidence="15">
    <location>
        <begin position="1"/>
        <end position="15"/>
    </location>
</feature>
<dbReference type="InterPro" id="IPR017853">
    <property type="entry name" value="GH"/>
</dbReference>
<evidence type="ECO:0000256" key="1">
    <source>
        <dbReference type="ARBA" id="ARBA00000548"/>
    </source>
</evidence>
<evidence type="ECO:0000256" key="15">
    <source>
        <dbReference type="SAM" id="SignalP"/>
    </source>
</evidence>
<keyword evidence="6 15" id="KW-0732">Signal</keyword>
<sequence>MLGLVFLFLSAYAHTATEWQSRTIYQLLTDRFARNNGDTSPCEDLSNYCGGGFVGLMNNLDYIQNMGFDAIWLSPVIVNTPTCYHGYCAQDFFNINPHFGTEADFINLINALHSRNMWIMADVVANHVGPIGANLEQVDIIIPFNETSMYHPYCPIDWNNQTSVEDCWLGYLPDLNQSVPFVRGKLIYWIQWLVTKYNIDGLRIDTCLEVPKEFWAEFSAASGVYTVCEVYDGSISRNAEYQIVVDGTLNYPMFYLIRDLFQSSYSMYNARTFMSQSSSIYPNLNFEGNFVDNHDNPRFLYNYPKTNRLKNALVWSLTWPGIPIVYYGSEQGFNGGPDPQCREPLWPYLNNTNSDLYKFVTTAIKYRKSNQIWNYDWIERYADNNFYCYSRGKFLMAFSNTDNNLYYQVPYNPYNIGDVVCNVFYTGDCVTVTSSGVPVYLDAGEVKLYQLKSSIVDI</sequence>
<keyword evidence="5" id="KW-0479">Metal-binding</keyword>
<comment type="cofactor">
    <cofactor evidence="2">
        <name>Ca(2+)</name>
        <dbReference type="ChEBI" id="CHEBI:29108"/>
    </cofactor>
</comment>
<feature type="binding site" evidence="14">
    <location>
        <position position="203"/>
    </location>
    <ligand>
        <name>substrate</name>
    </ligand>
</feature>
<keyword evidence="7" id="KW-0378">Hydrolase</keyword>
<evidence type="ECO:0000256" key="4">
    <source>
        <dbReference type="ARBA" id="ARBA00012595"/>
    </source>
</evidence>
<evidence type="ECO:0000256" key="2">
    <source>
        <dbReference type="ARBA" id="ARBA00001913"/>
    </source>
</evidence>
<feature type="disulfide bond" evidence="13">
    <location>
        <begin position="42"/>
        <end position="49"/>
    </location>
</feature>
<dbReference type="GO" id="GO:0004556">
    <property type="term" value="F:alpha-amylase activity"/>
    <property type="evidence" value="ECO:0007669"/>
    <property type="project" value="UniProtKB-EC"/>
</dbReference>
<evidence type="ECO:0000256" key="3">
    <source>
        <dbReference type="ARBA" id="ARBA00008061"/>
    </source>
</evidence>
<evidence type="ECO:0000256" key="14">
    <source>
        <dbReference type="PIRSR" id="PIRSR001024-5"/>
    </source>
</evidence>
<evidence type="ECO:0000256" key="11">
    <source>
        <dbReference type="PIRSR" id="PIRSR001024-1"/>
    </source>
</evidence>
<feature type="active site" description="Nucleophile" evidence="11">
    <location>
        <position position="205"/>
    </location>
</feature>
<evidence type="ECO:0000259" key="16">
    <source>
        <dbReference type="SMART" id="SM00642"/>
    </source>
</evidence>
<dbReference type="PANTHER" id="PTHR10357">
    <property type="entry name" value="ALPHA-AMYLASE FAMILY MEMBER"/>
    <property type="match status" value="1"/>
</dbReference>
<evidence type="ECO:0000256" key="9">
    <source>
        <dbReference type="ARBA" id="ARBA00023277"/>
    </source>
</evidence>
<dbReference type="GO" id="GO:0005975">
    <property type="term" value="P:carbohydrate metabolic process"/>
    <property type="evidence" value="ECO:0007669"/>
    <property type="project" value="InterPro"/>
</dbReference>
<keyword evidence="18" id="KW-1185">Reference proteome</keyword>
<evidence type="ECO:0000256" key="13">
    <source>
        <dbReference type="PIRSR" id="PIRSR001024-4"/>
    </source>
</evidence>
<evidence type="ECO:0000256" key="12">
    <source>
        <dbReference type="PIRSR" id="PIRSR001024-2"/>
    </source>
</evidence>
<feature type="active site" description="Proton donor" evidence="11">
    <location>
        <position position="229"/>
    </location>
</feature>
<dbReference type="Proteomes" id="UP000187209">
    <property type="component" value="Unassembled WGS sequence"/>
</dbReference>
<dbReference type="InterPro" id="IPR013777">
    <property type="entry name" value="A-amylase-like"/>
</dbReference>
<accession>A0A1R2BGA5</accession>
<evidence type="ECO:0000313" key="18">
    <source>
        <dbReference type="Proteomes" id="UP000187209"/>
    </source>
</evidence>
<dbReference type="OrthoDB" id="1740265at2759"/>
<comment type="similarity">
    <text evidence="3">Belongs to the glycosyl hydrolase 13 family.</text>
</comment>
<dbReference type="AlphaFoldDB" id="A0A1R2BGA5"/>
<evidence type="ECO:0000256" key="8">
    <source>
        <dbReference type="ARBA" id="ARBA00022837"/>
    </source>
</evidence>
<feature type="binding site" evidence="14">
    <location>
        <position position="127"/>
    </location>
    <ligand>
        <name>substrate</name>
    </ligand>
</feature>
<comment type="catalytic activity">
    <reaction evidence="1">
        <text>Endohydrolysis of (1-&gt;4)-alpha-D-glucosidic linkages in polysaccharides containing three or more (1-&gt;4)-alpha-linked D-glucose units.</text>
        <dbReference type="EC" id="3.2.1.1"/>
    </reaction>
</comment>
<keyword evidence="8" id="KW-0106">Calcium</keyword>
<dbReference type="EC" id="3.2.1.1" evidence="4"/>
<feature type="chain" id="PRO_5012797111" description="alpha-amylase" evidence="15">
    <location>
        <begin position="16"/>
        <end position="458"/>
    </location>
</feature>
<dbReference type="Pfam" id="PF00128">
    <property type="entry name" value="Alpha-amylase"/>
    <property type="match status" value="1"/>
</dbReference>
<dbReference type="SUPFAM" id="SSF51445">
    <property type="entry name" value="(Trans)glycosidases"/>
    <property type="match status" value="1"/>
</dbReference>
<keyword evidence="10" id="KW-0326">Glycosidase</keyword>
<protein>
    <recommendedName>
        <fullName evidence="4">alpha-amylase</fullName>
        <ecNumber evidence="4">3.2.1.1</ecNumber>
    </recommendedName>
</protein>
<feature type="binding site" evidence="14">
    <location>
        <position position="342"/>
    </location>
    <ligand>
        <name>substrate</name>
    </ligand>
</feature>
<keyword evidence="13" id="KW-1015">Disulfide bond</keyword>
<dbReference type="PANTHER" id="PTHR10357:SF215">
    <property type="entry name" value="ALPHA-AMYLASE 1"/>
    <property type="match status" value="1"/>
</dbReference>
<evidence type="ECO:0000313" key="17">
    <source>
        <dbReference type="EMBL" id="OMJ75798.1"/>
    </source>
</evidence>
<evidence type="ECO:0000256" key="7">
    <source>
        <dbReference type="ARBA" id="ARBA00022801"/>
    </source>
</evidence>
<dbReference type="SMART" id="SM00642">
    <property type="entry name" value="Aamy"/>
    <property type="match status" value="1"/>
</dbReference>
<keyword evidence="9" id="KW-0119">Carbohydrate metabolism</keyword>
<dbReference type="PIRSF" id="PIRSF001024">
    <property type="entry name" value="Alph-amyl_fung"/>
    <property type="match status" value="1"/>
</dbReference>
<comment type="caution">
    <text evidence="17">The sequence shown here is derived from an EMBL/GenBank/DDBJ whole genome shotgun (WGS) entry which is preliminary data.</text>
</comment>
<gene>
    <name evidence="17" type="ORF">SteCoe_24977</name>
</gene>
<feature type="binding site" evidence="14">
    <location>
        <position position="295"/>
    </location>
    <ligand>
        <name>substrate</name>
    </ligand>
</feature>
<name>A0A1R2BGA5_9CILI</name>
<proteinExistence type="inferred from homology"/>
<dbReference type="Gene3D" id="3.20.20.80">
    <property type="entry name" value="Glycosidases"/>
    <property type="match status" value="1"/>
</dbReference>
<evidence type="ECO:0000256" key="5">
    <source>
        <dbReference type="ARBA" id="ARBA00022723"/>
    </source>
</evidence>
<feature type="binding site" evidence="14">
    <location>
        <position position="233"/>
    </location>
    <ligand>
        <name>substrate</name>
    </ligand>
</feature>
<evidence type="ECO:0000256" key="10">
    <source>
        <dbReference type="ARBA" id="ARBA00023295"/>
    </source>
</evidence>
<dbReference type="EMBL" id="MPUH01000668">
    <property type="protein sequence ID" value="OMJ75798.1"/>
    <property type="molecule type" value="Genomic_DNA"/>
</dbReference>
<dbReference type="InterPro" id="IPR006047">
    <property type="entry name" value="GH13_cat_dom"/>
</dbReference>
<evidence type="ECO:0000256" key="6">
    <source>
        <dbReference type="ARBA" id="ARBA00022729"/>
    </source>
</evidence>
<dbReference type="GO" id="GO:0005509">
    <property type="term" value="F:calcium ion binding"/>
    <property type="evidence" value="ECO:0007669"/>
    <property type="project" value="InterPro"/>
</dbReference>